<evidence type="ECO:0000313" key="1">
    <source>
        <dbReference type="EMBL" id="PIM95439.1"/>
    </source>
</evidence>
<proteinExistence type="predicted"/>
<sequence>MGLTLDDSLKLHAITIGIITLFNNITRIIIETLSNYICSSKLDLNNEIITGTTTKLQLRRVELLVVDRILIQCHENIERIILKYKL</sequence>
<keyword evidence="1" id="KW-0648">Protein biosynthesis</keyword>
<dbReference type="GO" id="GO:0003743">
    <property type="term" value="F:translation initiation factor activity"/>
    <property type="evidence" value="ECO:0007669"/>
    <property type="project" value="UniProtKB-KW"/>
</dbReference>
<gene>
    <name evidence="1" type="primary">infA</name>
    <name evidence="1" type="ORF">magneo_174</name>
</gene>
<dbReference type="EMBL" id="NXGM01000031">
    <property type="protein sequence ID" value="PIM95439.1"/>
    <property type="molecule type" value="Genomic_DNA"/>
</dbReference>
<dbReference type="Proteomes" id="UP000228684">
    <property type="component" value="Unassembled WGS sequence"/>
</dbReference>
<protein>
    <submittedName>
        <fullName evidence="1">Translation initiation factor IF-1</fullName>
    </submittedName>
</protein>
<comment type="caution">
    <text evidence="1">The sequence shown here is derived from an EMBL/GenBank/DDBJ whole genome shotgun (WGS) entry which is preliminary data.</text>
</comment>
<name>A0ABX4MFK1_9HYPH</name>
<accession>A0ABX4MFK1</accession>
<keyword evidence="1" id="KW-0396">Initiation factor</keyword>
<keyword evidence="2" id="KW-1185">Reference proteome</keyword>
<organism evidence="1 2">
    <name type="scientific">Candidatus Hodgkinia cicadicola</name>
    <dbReference type="NCBI Taxonomy" id="573658"/>
    <lineage>
        <taxon>Bacteria</taxon>
        <taxon>Pseudomonadati</taxon>
        <taxon>Pseudomonadota</taxon>
        <taxon>Alphaproteobacteria</taxon>
        <taxon>Hyphomicrobiales</taxon>
        <taxon>Candidatus Hodgkinia</taxon>
    </lineage>
</organism>
<evidence type="ECO:0000313" key="2">
    <source>
        <dbReference type="Proteomes" id="UP000228684"/>
    </source>
</evidence>
<reference evidence="1" key="1">
    <citation type="submission" date="2017-09" db="EMBL/GenBank/DDBJ databases">
        <authorList>
            <person name="Campbell M.A."/>
            <person name="Lukasik P."/>
            <person name="Simon C."/>
            <person name="McCutcheon J.P."/>
        </authorList>
    </citation>
    <scope>NUCLEOTIDE SEQUENCE [LARGE SCALE GENOMIC DNA]</scope>
    <source>
        <strain evidence="1">MAGNEO</strain>
    </source>
</reference>